<dbReference type="Pfam" id="PF00172">
    <property type="entry name" value="Zn_clus"/>
    <property type="match status" value="1"/>
</dbReference>
<comment type="subcellular location">
    <subcellularLocation>
        <location evidence="1">Nucleus</location>
    </subcellularLocation>
</comment>
<evidence type="ECO:0000313" key="9">
    <source>
        <dbReference type="EMBL" id="EHL02399.1"/>
    </source>
</evidence>
<dbReference type="GO" id="GO:0000981">
    <property type="term" value="F:DNA-binding transcription factor activity, RNA polymerase II-specific"/>
    <property type="evidence" value="ECO:0007669"/>
    <property type="project" value="InterPro"/>
</dbReference>
<evidence type="ECO:0000259" key="8">
    <source>
        <dbReference type="Pfam" id="PF00172"/>
    </source>
</evidence>
<feature type="domain" description="Zn(2)-C6 fungal-type" evidence="8">
    <location>
        <begin position="7"/>
        <end position="37"/>
    </location>
</feature>
<dbReference type="PANTHER" id="PTHR47782:SF2">
    <property type="entry name" value="TRANSCRIPTION FACTOR, PUTATIVE (AFU_ORTHOLOGUE AFUA_4G12570)-RELATED"/>
    <property type="match status" value="1"/>
</dbReference>
<evidence type="ECO:0000256" key="7">
    <source>
        <dbReference type="ARBA" id="ARBA00023242"/>
    </source>
</evidence>
<dbReference type="HOGENOM" id="CLU_1731647_0_0_1"/>
<dbReference type="InterPro" id="IPR052202">
    <property type="entry name" value="Yeast_MetPath_Reg"/>
</dbReference>
<evidence type="ECO:0000256" key="2">
    <source>
        <dbReference type="ARBA" id="ARBA00022723"/>
    </source>
</evidence>
<sequence length="151" mass="16731">MLTISGRSAKIKCDGKLPACTACEKSGRAGECSSANDQFAKGKERSYVASLESRVEKLEKRIAYARSRKASVAMHDVDAPIEIPDRKDSLATIRAAIHGKAARRREAADENGRPVTDFEHWLFYMVLAIACTGQSRSNRDASYMEAITWIY</sequence>
<dbReference type="GO" id="GO:0045944">
    <property type="term" value="P:positive regulation of transcription by RNA polymerase II"/>
    <property type="evidence" value="ECO:0007669"/>
    <property type="project" value="TreeGrafter"/>
</dbReference>
<evidence type="ECO:0000256" key="5">
    <source>
        <dbReference type="ARBA" id="ARBA00023125"/>
    </source>
</evidence>
<dbReference type="CDD" id="cd00067">
    <property type="entry name" value="GAL4"/>
    <property type="match status" value="1"/>
</dbReference>
<dbReference type="Proteomes" id="UP000005446">
    <property type="component" value="Unassembled WGS sequence"/>
</dbReference>
<name>H0EG64_GLAL7</name>
<evidence type="ECO:0000256" key="4">
    <source>
        <dbReference type="ARBA" id="ARBA00023015"/>
    </source>
</evidence>
<evidence type="ECO:0000256" key="1">
    <source>
        <dbReference type="ARBA" id="ARBA00004123"/>
    </source>
</evidence>
<dbReference type="GO" id="GO:0008270">
    <property type="term" value="F:zinc ion binding"/>
    <property type="evidence" value="ECO:0007669"/>
    <property type="project" value="InterPro"/>
</dbReference>
<keyword evidence="2" id="KW-0479">Metal-binding</keyword>
<evidence type="ECO:0000256" key="6">
    <source>
        <dbReference type="ARBA" id="ARBA00023163"/>
    </source>
</evidence>
<comment type="caution">
    <text evidence="9">The sequence shown here is derived from an EMBL/GenBank/DDBJ whole genome shotgun (WGS) entry which is preliminary data.</text>
</comment>
<keyword evidence="6" id="KW-0804">Transcription</keyword>
<keyword evidence="3" id="KW-0862">Zinc</keyword>
<dbReference type="Gene3D" id="4.10.240.10">
    <property type="entry name" value="Zn(2)-C6 fungal-type DNA-binding domain"/>
    <property type="match status" value="1"/>
</dbReference>
<dbReference type="EMBL" id="AGUE01000023">
    <property type="protein sequence ID" value="EHL02399.1"/>
    <property type="molecule type" value="Genomic_DNA"/>
</dbReference>
<keyword evidence="7" id="KW-0539">Nucleus</keyword>
<protein>
    <submittedName>
        <fullName evidence="9">Putative Regulatory protein CAT8</fullName>
    </submittedName>
</protein>
<dbReference type="GO" id="GO:0005634">
    <property type="term" value="C:nucleus"/>
    <property type="evidence" value="ECO:0007669"/>
    <property type="project" value="UniProtKB-SubCell"/>
</dbReference>
<dbReference type="OrthoDB" id="5319458at2759"/>
<organism evidence="9 10">
    <name type="scientific">Glarea lozoyensis (strain ATCC 74030 / MF5533)</name>
    <dbReference type="NCBI Taxonomy" id="1104152"/>
    <lineage>
        <taxon>Eukaryota</taxon>
        <taxon>Fungi</taxon>
        <taxon>Dikarya</taxon>
        <taxon>Ascomycota</taxon>
        <taxon>Pezizomycotina</taxon>
        <taxon>Leotiomycetes</taxon>
        <taxon>Helotiales</taxon>
        <taxon>Helotiaceae</taxon>
        <taxon>Glarea</taxon>
    </lineage>
</organism>
<proteinExistence type="predicted"/>
<accession>H0EG64</accession>
<reference evidence="9 10" key="1">
    <citation type="journal article" date="2012" name="Eukaryot. Cell">
        <title>Genome sequence of the fungus Glarea lozoyensis: the first genome sequence of a species from the Helotiaceae family.</title>
        <authorList>
            <person name="Youssar L."/>
            <person name="Gruening B.A."/>
            <person name="Erxleben A."/>
            <person name="Guenther S."/>
            <person name="Huettel W."/>
        </authorList>
    </citation>
    <scope>NUCLEOTIDE SEQUENCE [LARGE SCALE GENOMIC DNA]</scope>
    <source>
        <strain evidence="10">ATCC 74030 / MF5533</strain>
    </source>
</reference>
<keyword evidence="4" id="KW-0805">Transcription regulation</keyword>
<dbReference type="AlphaFoldDB" id="H0EG64"/>
<evidence type="ECO:0000256" key="3">
    <source>
        <dbReference type="ARBA" id="ARBA00022833"/>
    </source>
</evidence>
<evidence type="ECO:0000313" key="10">
    <source>
        <dbReference type="Proteomes" id="UP000005446"/>
    </source>
</evidence>
<keyword evidence="5" id="KW-0238">DNA-binding</keyword>
<dbReference type="GO" id="GO:0043565">
    <property type="term" value="F:sequence-specific DNA binding"/>
    <property type="evidence" value="ECO:0007669"/>
    <property type="project" value="TreeGrafter"/>
</dbReference>
<dbReference type="PANTHER" id="PTHR47782">
    <property type="entry name" value="ZN(II)2CYS6 TRANSCRIPTION FACTOR (EUROFUNG)-RELATED"/>
    <property type="match status" value="1"/>
</dbReference>
<dbReference type="InterPro" id="IPR001138">
    <property type="entry name" value="Zn2Cys6_DnaBD"/>
</dbReference>
<dbReference type="InParanoid" id="H0EG64"/>
<dbReference type="InterPro" id="IPR036864">
    <property type="entry name" value="Zn2-C6_fun-type_DNA-bd_sf"/>
</dbReference>
<gene>
    <name evidence="9" type="ORF">M7I_1473</name>
</gene>
<keyword evidence="10" id="KW-1185">Reference proteome</keyword>